<gene>
    <name evidence="1" type="ORF">SARC_15479</name>
</gene>
<proteinExistence type="predicted"/>
<name>A0A0L0F5I0_9EUKA</name>
<dbReference type="EMBL" id="KQ247768">
    <property type="protein sequence ID" value="KNC71975.1"/>
    <property type="molecule type" value="Genomic_DNA"/>
</dbReference>
<organism evidence="1 2">
    <name type="scientific">Sphaeroforma arctica JP610</name>
    <dbReference type="NCBI Taxonomy" id="667725"/>
    <lineage>
        <taxon>Eukaryota</taxon>
        <taxon>Ichthyosporea</taxon>
        <taxon>Ichthyophonida</taxon>
        <taxon>Sphaeroforma</taxon>
    </lineage>
</organism>
<reference evidence="1 2" key="1">
    <citation type="submission" date="2011-02" db="EMBL/GenBank/DDBJ databases">
        <title>The Genome Sequence of Sphaeroforma arctica JP610.</title>
        <authorList>
            <consortium name="The Broad Institute Genome Sequencing Platform"/>
            <person name="Russ C."/>
            <person name="Cuomo C."/>
            <person name="Young S.K."/>
            <person name="Zeng Q."/>
            <person name="Gargeya S."/>
            <person name="Alvarado L."/>
            <person name="Berlin A."/>
            <person name="Chapman S.B."/>
            <person name="Chen Z."/>
            <person name="Freedman E."/>
            <person name="Gellesch M."/>
            <person name="Goldberg J."/>
            <person name="Griggs A."/>
            <person name="Gujja S."/>
            <person name="Heilman E."/>
            <person name="Heiman D."/>
            <person name="Howarth C."/>
            <person name="Mehta T."/>
            <person name="Neiman D."/>
            <person name="Pearson M."/>
            <person name="Roberts A."/>
            <person name="Saif S."/>
            <person name="Shea T."/>
            <person name="Shenoy N."/>
            <person name="Sisk P."/>
            <person name="Stolte C."/>
            <person name="Sykes S."/>
            <person name="White J."/>
            <person name="Yandava C."/>
            <person name="Burger G."/>
            <person name="Gray M.W."/>
            <person name="Holland P.W.H."/>
            <person name="King N."/>
            <person name="Lang F.B.F."/>
            <person name="Roger A.J."/>
            <person name="Ruiz-Trillo I."/>
            <person name="Haas B."/>
            <person name="Nusbaum C."/>
            <person name="Birren B."/>
        </authorList>
    </citation>
    <scope>NUCLEOTIDE SEQUENCE [LARGE SCALE GENOMIC DNA]</scope>
    <source>
        <strain evidence="1 2">JP610</strain>
    </source>
</reference>
<protein>
    <submittedName>
        <fullName evidence="1">Uncharacterized protein</fullName>
    </submittedName>
</protein>
<dbReference type="RefSeq" id="XP_014145877.1">
    <property type="nucleotide sequence ID" value="XM_014290402.1"/>
</dbReference>
<feature type="non-terminal residue" evidence="1">
    <location>
        <position position="54"/>
    </location>
</feature>
<dbReference type="GeneID" id="25915983"/>
<accession>A0A0L0F5I0</accession>
<evidence type="ECO:0000313" key="2">
    <source>
        <dbReference type="Proteomes" id="UP000054560"/>
    </source>
</evidence>
<keyword evidence="2" id="KW-1185">Reference proteome</keyword>
<evidence type="ECO:0000313" key="1">
    <source>
        <dbReference type="EMBL" id="KNC71975.1"/>
    </source>
</evidence>
<dbReference type="Proteomes" id="UP000054560">
    <property type="component" value="Unassembled WGS sequence"/>
</dbReference>
<feature type="non-terminal residue" evidence="1">
    <location>
        <position position="1"/>
    </location>
</feature>
<sequence length="54" mass="6431">DSMASFETTTTSLLDTLDAAISLLYAFEDDMHLRLVRERDIRRKLKYQVKQLRR</sequence>
<dbReference type="AlphaFoldDB" id="A0A0L0F5I0"/>